<feature type="transmembrane region" description="Helical" evidence="3">
    <location>
        <begin position="245"/>
        <end position="267"/>
    </location>
</feature>
<proteinExistence type="inferred from homology"/>
<dbReference type="Pfam" id="PF01073">
    <property type="entry name" value="3Beta_HSD"/>
    <property type="match status" value="1"/>
</dbReference>
<dbReference type="InterPro" id="IPR002225">
    <property type="entry name" value="3Beta_OHSteriod_DH/Estase"/>
</dbReference>
<dbReference type="Proteomes" id="UP000054408">
    <property type="component" value="Unassembled WGS sequence"/>
</dbReference>
<dbReference type="InterPro" id="IPR057326">
    <property type="entry name" value="KR_dom"/>
</dbReference>
<dbReference type="GO" id="GO:0006694">
    <property type="term" value="P:steroid biosynthetic process"/>
    <property type="evidence" value="ECO:0007669"/>
    <property type="project" value="InterPro"/>
</dbReference>
<evidence type="ECO:0000313" key="5">
    <source>
        <dbReference type="EMBL" id="KNC54043.1"/>
    </source>
</evidence>
<protein>
    <submittedName>
        <fullName evidence="5">3-beta hydroxysteroid dehydrogenase/isomerase</fullName>
    </submittedName>
</protein>
<sequence length="320" mass="34832">MTDLVIGGAGFLGSTLVRALVSEGRSVVAMDIREPKDKVAGVRYEVADLRDVEAMKALLSGVTTVYHTASLTETNGPSRLFHDINVVGTQNVVAAAVANDSVKALVYTSSASVVFDGHDIHKGDESLAIPPNHLDAYSASKAEAEAVVLAADGAAAGRLRTAAIRPHTIFGPGDVHVFPRIFANAASGKMKYILGSGTVLHDYTYVDNCAYFITNDEPRNFWETTYWLVNEMGYDASPKFRIPAAVARFIALMFTFIAWIVSPCFAFKPLLTSYVVANVTTSHYFSVDKARKELGYEPKVKLDEAFATTLRWFRDNGYGQ</sequence>
<keyword evidence="3" id="KW-1133">Transmembrane helix</keyword>
<dbReference type="Gene3D" id="3.40.50.720">
    <property type="entry name" value="NAD(P)-binding Rossmann-like Domain"/>
    <property type="match status" value="1"/>
</dbReference>
<accession>A0A0L0DRH0</accession>
<dbReference type="SUPFAM" id="SSF51735">
    <property type="entry name" value="NAD(P)-binding Rossmann-fold domains"/>
    <property type="match status" value="1"/>
</dbReference>
<keyword evidence="6" id="KW-1185">Reference proteome</keyword>
<keyword evidence="2 3" id="KW-0560">Oxidoreductase</keyword>
<dbReference type="GO" id="GO:0016616">
    <property type="term" value="F:oxidoreductase activity, acting on the CH-OH group of donors, NAD or NADP as acceptor"/>
    <property type="evidence" value="ECO:0007669"/>
    <property type="project" value="InterPro"/>
</dbReference>
<evidence type="ECO:0000259" key="4">
    <source>
        <dbReference type="SMART" id="SM00822"/>
    </source>
</evidence>
<keyword evidence="3" id="KW-0812">Transmembrane</keyword>
<dbReference type="eggNOG" id="KOG1430">
    <property type="taxonomic scope" value="Eukaryota"/>
</dbReference>
<dbReference type="OrthoDB" id="10262413at2759"/>
<evidence type="ECO:0000313" key="6">
    <source>
        <dbReference type="Proteomes" id="UP000054408"/>
    </source>
</evidence>
<keyword evidence="3" id="KW-0472">Membrane</keyword>
<dbReference type="InterPro" id="IPR036291">
    <property type="entry name" value="NAD(P)-bd_dom_sf"/>
</dbReference>
<comment type="similarity">
    <text evidence="1 3">Belongs to the 3-beta-HSD family.</text>
</comment>
<evidence type="ECO:0000256" key="2">
    <source>
        <dbReference type="ARBA" id="ARBA00023002"/>
    </source>
</evidence>
<dbReference type="InterPro" id="IPR050177">
    <property type="entry name" value="Lipid_A_modif_metabolic_enz"/>
</dbReference>
<organism evidence="5 6">
    <name type="scientific">Thecamonas trahens ATCC 50062</name>
    <dbReference type="NCBI Taxonomy" id="461836"/>
    <lineage>
        <taxon>Eukaryota</taxon>
        <taxon>Apusozoa</taxon>
        <taxon>Apusomonadida</taxon>
        <taxon>Apusomonadidae</taxon>
        <taxon>Thecamonas</taxon>
    </lineage>
</organism>
<dbReference type="RefSeq" id="XP_013754054.1">
    <property type="nucleotide sequence ID" value="XM_013898600.1"/>
</dbReference>
<dbReference type="PANTHER" id="PTHR43245:SF51">
    <property type="entry name" value="SHORT CHAIN DEHYDROGENASE_REDUCTASE FAMILY 42E, MEMBER 2"/>
    <property type="match status" value="1"/>
</dbReference>
<reference evidence="5 6" key="1">
    <citation type="submission" date="2010-05" db="EMBL/GenBank/DDBJ databases">
        <title>The Genome Sequence of Thecamonas trahens ATCC 50062.</title>
        <authorList>
            <consortium name="The Broad Institute Genome Sequencing Platform"/>
            <person name="Russ C."/>
            <person name="Cuomo C."/>
            <person name="Shea T."/>
            <person name="Young S.K."/>
            <person name="Zeng Q."/>
            <person name="Koehrsen M."/>
            <person name="Haas B."/>
            <person name="Borodovsky M."/>
            <person name="Guigo R."/>
            <person name="Alvarado L."/>
            <person name="Berlin A."/>
            <person name="Bochicchio J."/>
            <person name="Borenstein D."/>
            <person name="Chapman S."/>
            <person name="Chen Z."/>
            <person name="Freedman E."/>
            <person name="Gellesch M."/>
            <person name="Goldberg J."/>
            <person name="Griggs A."/>
            <person name="Gujja S."/>
            <person name="Heilman E."/>
            <person name="Heiman D."/>
            <person name="Hepburn T."/>
            <person name="Howarth C."/>
            <person name="Jen D."/>
            <person name="Larson L."/>
            <person name="Mehta T."/>
            <person name="Park D."/>
            <person name="Pearson M."/>
            <person name="Roberts A."/>
            <person name="Saif S."/>
            <person name="Shenoy N."/>
            <person name="Sisk P."/>
            <person name="Stolte C."/>
            <person name="Sykes S."/>
            <person name="Thomson T."/>
            <person name="Walk T."/>
            <person name="White J."/>
            <person name="Yandava C."/>
            <person name="Burger G."/>
            <person name="Gray M.W."/>
            <person name="Holland P.W.H."/>
            <person name="King N."/>
            <person name="Lang F.B.F."/>
            <person name="Roger A.J."/>
            <person name="Ruiz-Trillo I."/>
            <person name="Lander E."/>
            <person name="Nusbaum C."/>
        </authorList>
    </citation>
    <scope>NUCLEOTIDE SEQUENCE [LARGE SCALE GENOMIC DNA]</scope>
    <source>
        <strain evidence="5 6">ATCC 50062</strain>
    </source>
</reference>
<evidence type="ECO:0000256" key="3">
    <source>
        <dbReference type="RuleBase" id="RU004475"/>
    </source>
</evidence>
<dbReference type="PANTHER" id="PTHR43245">
    <property type="entry name" value="BIFUNCTIONAL POLYMYXIN RESISTANCE PROTEIN ARNA"/>
    <property type="match status" value="1"/>
</dbReference>
<dbReference type="GeneID" id="25568109"/>
<dbReference type="GO" id="GO:0016853">
    <property type="term" value="F:isomerase activity"/>
    <property type="evidence" value="ECO:0007669"/>
    <property type="project" value="UniProtKB-KW"/>
</dbReference>
<dbReference type="OMA" id="LTYGECD"/>
<feature type="domain" description="Ketoreductase" evidence="4">
    <location>
        <begin position="1"/>
        <end position="158"/>
    </location>
</feature>
<evidence type="ECO:0000256" key="1">
    <source>
        <dbReference type="ARBA" id="ARBA00009219"/>
    </source>
</evidence>
<gene>
    <name evidence="5" type="ORF">AMSG_09705</name>
</gene>
<dbReference type="SMART" id="SM00822">
    <property type="entry name" value="PKS_KR"/>
    <property type="match status" value="1"/>
</dbReference>
<name>A0A0L0DRH0_THETB</name>
<keyword evidence="5" id="KW-0413">Isomerase</keyword>
<dbReference type="EMBL" id="GL349485">
    <property type="protein sequence ID" value="KNC54043.1"/>
    <property type="molecule type" value="Genomic_DNA"/>
</dbReference>
<dbReference type="STRING" id="461836.A0A0L0DRH0"/>
<dbReference type="AlphaFoldDB" id="A0A0L0DRH0"/>